<name>A0A0G0RF49_9BACT</name>
<dbReference type="AlphaFoldDB" id="A0A0G0RF49"/>
<dbReference type="PANTHER" id="PTHR18895">
    <property type="entry name" value="HEMK METHYLTRANSFERASE"/>
    <property type="match status" value="1"/>
</dbReference>
<organism evidence="1 2">
    <name type="scientific">Candidatus Wolfebacteria bacterium GW2011_GWC2_39_22</name>
    <dbReference type="NCBI Taxonomy" id="1619013"/>
    <lineage>
        <taxon>Bacteria</taxon>
        <taxon>Candidatus Wolfeibacteriota</taxon>
    </lineage>
</organism>
<protein>
    <recommendedName>
        <fullName evidence="3">Methyltransferase small domain-containing protein</fullName>
    </recommendedName>
</protein>
<dbReference type="PANTHER" id="PTHR18895:SF74">
    <property type="entry name" value="MTRF1L RELEASE FACTOR GLUTAMINE METHYLTRANSFERASE"/>
    <property type="match status" value="1"/>
</dbReference>
<dbReference type="EMBL" id="LBWR01000002">
    <property type="protein sequence ID" value="KKR12282.1"/>
    <property type="molecule type" value="Genomic_DNA"/>
</dbReference>
<dbReference type="Pfam" id="PF06325">
    <property type="entry name" value="PrmA"/>
    <property type="match status" value="1"/>
</dbReference>
<dbReference type="InterPro" id="IPR029063">
    <property type="entry name" value="SAM-dependent_MTases_sf"/>
</dbReference>
<proteinExistence type="predicted"/>
<evidence type="ECO:0000313" key="2">
    <source>
        <dbReference type="Proteomes" id="UP000034665"/>
    </source>
</evidence>
<reference evidence="1 2" key="1">
    <citation type="journal article" date="2015" name="Nature">
        <title>rRNA introns, odd ribosomes, and small enigmatic genomes across a large radiation of phyla.</title>
        <authorList>
            <person name="Brown C.T."/>
            <person name="Hug L.A."/>
            <person name="Thomas B.C."/>
            <person name="Sharon I."/>
            <person name="Castelle C.J."/>
            <person name="Singh A."/>
            <person name="Wilkins M.J."/>
            <person name="Williams K.H."/>
            <person name="Banfield J.F."/>
        </authorList>
    </citation>
    <scope>NUCLEOTIDE SEQUENCE [LARGE SCALE GENOMIC DNA]</scope>
</reference>
<sequence>MEKINPKGTQEFLQRIKNQETIAVELEGATIRLCKNVFPPKTIGSRIIQDCVTPIEIKGKSVLDVGTGTGIHAIVAAKRGARSVVGIDISEEAVACAQYNSNANGISEVVSIVQSNLFEKVKGETFDVIIANLPFVDYPAVGVAEETLYDSGFALHKRFFEEARAHMTEESVIVFPHANLTGPEAFRELEEMIDYYHYRVDSFVDNEAYGQVWRVYILK</sequence>
<dbReference type="InterPro" id="IPR050320">
    <property type="entry name" value="N5-glutamine_MTase"/>
</dbReference>
<evidence type="ECO:0008006" key="3">
    <source>
        <dbReference type="Google" id="ProtNLM"/>
    </source>
</evidence>
<dbReference type="Proteomes" id="UP000034665">
    <property type="component" value="Unassembled WGS sequence"/>
</dbReference>
<dbReference type="CDD" id="cd02440">
    <property type="entry name" value="AdoMet_MTases"/>
    <property type="match status" value="1"/>
</dbReference>
<evidence type="ECO:0000313" key="1">
    <source>
        <dbReference type="EMBL" id="KKR12282.1"/>
    </source>
</evidence>
<dbReference type="Gene3D" id="3.40.50.150">
    <property type="entry name" value="Vaccinia Virus protein VP39"/>
    <property type="match status" value="1"/>
</dbReference>
<accession>A0A0G0RF49</accession>
<dbReference type="STRING" id="1619013.UT41_C0002G0056"/>
<gene>
    <name evidence="1" type="ORF">UT41_C0002G0056</name>
</gene>
<dbReference type="SUPFAM" id="SSF53335">
    <property type="entry name" value="S-adenosyl-L-methionine-dependent methyltransferases"/>
    <property type="match status" value="1"/>
</dbReference>
<comment type="caution">
    <text evidence="1">The sequence shown here is derived from an EMBL/GenBank/DDBJ whole genome shotgun (WGS) entry which is preliminary data.</text>
</comment>